<organism evidence="2 3">
    <name type="scientific">Protopolystoma xenopodis</name>
    <dbReference type="NCBI Taxonomy" id="117903"/>
    <lineage>
        <taxon>Eukaryota</taxon>
        <taxon>Metazoa</taxon>
        <taxon>Spiralia</taxon>
        <taxon>Lophotrochozoa</taxon>
        <taxon>Platyhelminthes</taxon>
        <taxon>Monogenea</taxon>
        <taxon>Polyopisthocotylea</taxon>
        <taxon>Polystomatidea</taxon>
        <taxon>Polystomatidae</taxon>
        <taxon>Protopolystoma</taxon>
    </lineage>
</organism>
<gene>
    <name evidence="2" type="ORF">PXEA_LOCUS30314</name>
</gene>
<comment type="caution">
    <text evidence="2">The sequence shown here is derived from an EMBL/GenBank/DDBJ whole genome shotgun (WGS) entry which is preliminary data.</text>
</comment>
<feature type="compositionally biased region" description="Low complexity" evidence="1">
    <location>
        <begin position="1"/>
        <end position="16"/>
    </location>
</feature>
<feature type="region of interest" description="Disordered" evidence="1">
    <location>
        <begin position="1"/>
        <end position="21"/>
    </location>
</feature>
<keyword evidence="3" id="KW-1185">Reference proteome</keyword>
<feature type="non-terminal residue" evidence="2">
    <location>
        <position position="1"/>
    </location>
</feature>
<dbReference type="Proteomes" id="UP000784294">
    <property type="component" value="Unassembled WGS sequence"/>
</dbReference>
<evidence type="ECO:0000313" key="3">
    <source>
        <dbReference type="Proteomes" id="UP000784294"/>
    </source>
</evidence>
<accession>A0A3S5FGA1</accession>
<name>A0A3S5FGA1_9PLAT</name>
<reference evidence="2" key="1">
    <citation type="submission" date="2018-11" db="EMBL/GenBank/DDBJ databases">
        <authorList>
            <consortium name="Pathogen Informatics"/>
        </authorList>
    </citation>
    <scope>NUCLEOTIDE SEQUENCE</scope>
</reference>
<evidence type="ECO:0000313" key="2">
    <source>
        <dbReference type="EMBL" id="VEL36874.1"/>
    </source>
</evidence>
<proteinExistence type="predicted"/>
<protein>
    <submittedName>
        <fullName evidence="2">Uncharacterized protein</fullName>
    </submittedName>
</protein>
<dbReference type="EMBL" id="CAAALY010253422">
    <property type="protein sequence ID" value="VEL36874.1"/>
    <property type="molecule type" value="Genomic_DNA"/>
</dbReference>
<evidence type="ECO:0000256" key="1">
    <source>
        <dbReference type="SAM" id="MobiDB-lite"/>
    </source>
</evidence>
<dbReference type="AlphaFoldDB" id="A0A3S5FGA1"/>
<sequence length="72" mass="7698">MVSGSRGSRASQGRTSLSPTGCELSERDAALAAGRRLMAKLLLRGRSAHLGAVFATCRDRCRGDHSDDHHGY</sequence>